<protein>
    <submittedName>
        <fullName evidence="2">Uncharacterized protein</fullName>
    </submittedName>
</protein>
<dbReference type="Proteomes" id="UP001162060">
    <property type="component" value="Unassembled WGS sequence"/>
</dbReference>
<sequence length="160" mass="17597">MAEGIGTLRSLCSRSTRSFSDGPSSNAAGGSRYIARRDPDNQQSAGHEAHSCPRSVGRLTSGRGNSSGRHSRRGGSGYAPPEIVYHRQNPPKDVVVAGTPDPARGSDQLDDQELNCVTEQQHDKRAHERTRCYELHDLVKDNYNSFAHDRSDDRAAFTFE</sequence>
<evidence type="ECO:0000256" key="1">
    <source>
        <dbReference type="SAM" id="MobiDB-lite"/>
    </source>
</evidence>
<proteinExistence type="predicted"/>
<feature type="compositionally biased region" description="Low complexity" evidence="1">
    <location>
        <begin position="7"/>
        <end position="20"/>
    </location>
</feature>
<dbReference type="EMBL" id="CAKLBY020000193">
    <property type="protein sequence ID" value="CAK7932999.1"/>
    <property type="molecule type" value="Genomic_DNA"/>
</dbReference>
<organism evidence="2 3">
    <name type="scientific">Peronospora matthiolae</name>
    <dbReference type="NCBI Taxonomy" id="2874970"/>
    <lineage>
        <taxon>Eukaryota</taxon>
        <taxon>Sar</taxon>
        <taxon>Stramenopiles</taxon>
        <taxon>Oomycota</taxon>
        <taxon>Peronosporomycetes</taxon>
        <taxon>Peronosporales</taxon>
        <taxon>Peronosporaceae</taxon>
        <taxon>Peronospora</taxon>
    </lineage>
</organism>
<reference evidence="2" key="1">
    <citation type="submission" date="2024-01" db="EMBL/GenBank/DDBJ databases">
        <authorList>
            <person name="Webb A."/>
        </authorList>
    </citation>
    <scope>NUCLEOTIDE SEQUENCE</scope>
    <source>
        <strain evidence="2">Pm1</strain>
    </source>
</reference>
<name>A0AAV1UIY7_9STRA</name>
<accession>A0AAV1UIY7</accession>
<evidence type="ECO:0000313" key="2">
    <source>
        <dbReference type="EMBL" id="CAK7932999.1"/>
    </source>
</evidence>
<evidence type="ECO:0000313" key="3">
    <source>
        <dbReference type="Proteomes" id="UP001162060"/>
    </source>
</evidence>
<dbReference type="AlphaFoldDB" id="A0AAV1UIY7"/>
<feature type="region of interest" description="Disordered" evidence="1">
    <location>
        <begin position="1"/>
        <end position="112"/>
    </location>
</feature>
<comment type="caution">
    <text evidence="2">The sequence shown here is derived from an EMBL/GenBank/DDBJ whole genome shotgun (WGS) entry which is preliminary data.</text>
</comment>
<gene>
    <name evidence="2" type="ORF">PM001_LOCUS18149</name>
</gene>